<evidence type="ECO:0000256" key="6">
    <source>
        <dbReference type="HAMAP-Rule" id="MF_00966"/>
    </source>
</evidence>
<dbReference type="EMBL" id="PVZC01000003">
    <property type="protein sequence ID" value="PRX99826.1"/>
    <property type="molecule type" value="Genomic_DNA"/>
</dbReference>
<comment type="caution">
    <text evidence="6">Lacks conserved residue(s) required for the propagation of feature annotation.</text>
</comment>
<dbReference type="Gene3D" id="3.40.50.720">
    <property type="entry name" value="NAD(P)-binding Rossmann-like Domain"/>
    <property type="match status" value="1"/>
</dbReference>
<accession>A0A2T0Q7N6</accession>
<sequence>MTTLIICGAAGDLAGRYLLPALARLLAADALPDDLRVRGISREPLDTASFREHVRSSLAEHAADLPDGVAGALIGRCEYLSADVTDAGDLTEALTDATGPVIAYLALPPALFAPAISALAKAGLPADARVVVEKPFGQDQASARHLNELLAEVVAEPGVFRVDHFLAKQTVQNVLGLRFANRIFEPMWNSVHIDRVDIVWDETLALEGRAGYYDRSGALRDMIQNHLLQLLCLVAMEPPQTLGERDLRDRKVQLLRSVRGMTPEEAARRTVRARYTAGTSRGRPVPDYTAEPGVDPANGTETFAEVTLAIDNWRWAGVPFRLRSGKALGTARSEISVHFKPVPHLAFGQSQQAVANVLRLRLAPDRIDLLVNLNGEGDPFDLETAELGADLAPQELPAYSRLLLDVLEGDPSLTIRDDEAEESWRIVEPILAAWQDGAAPLLEYPAGSQGPNTA</sequence>
<dbReference type="GO" id="GO:0006006">
    <property type="term" value="P:glucose metabolic process"/>
    <property type="evidence" value="ECO:0007669"/>
    <property type="project" value="UniProtKB-KW"/>
</dbReference>
<feature type="domain" description="Glucose-6-phosphate dehydrogenase C-terminal" evidence="9">
    <location>
        <begin position="177"/>
        <end position="454"/>
    </location>
</feature>
<dbReference type="GO" id="GO:0050661">
    <property type="term" value="F:NADP binding"/>
    <property type="evidence" value="ECO:0007669"/>
    <property type="project" value="UniProtKB-UniRule"/>
</dbReference>
<dbReference type="GO" id="GO:0009051">
    <property type="term" value="P:pentose-phosphate shunt, oxidative branch"/>
    <property type="evidence" value="ECO:0007669"/>
    <property type="project" value="TreeGrafter"/>
</dbReference>
<keyword evidence="11" id="KW-1185">Reference proteome</keyword>
<dbReference type="EC" id="1.1.1.49" evidence="6"/>
<dbReference type="PANTHER" id="PTHR23429:SF0">
    <property type="entry name" value="GLUCOSE-6-PHOSPHATE 1-DEHYDROGENASE"/>
    <property type="match status" value="1"/>
</dbReference>
<dbReference type="SUPFAM" id="SSF55347">
    <property type="entry name" value="Glyceraldehyde-3-phosphate dehydrogenase-like, C-terminal domain"/>
    <property type="match status" value="1"/>
</dbReference>
<protein>
    <recommendedName>
        <fullName evidence="6">Glucose-6-phosphate 1-dehydrogenase</fullName>
        <shortName evidence="6">G6PD</shortName>
        <ecNumber evidence="6">1.1.1.49</ecNumber>
    </recommendedName>
</protein>
<feature type="binding site" evidence="6">
    <location>
        <begin position="83"/>
        <end position="84"/>
    </location>
    <ligand>
        <name>NADP(+)</name>
        <dbReference type="ChEBI" id="CHEBI:58349"/>
    </ligand>
</feature>
<dbReference type="AlphaFoldDB" id="A0A2T0Q7N6"/>
<dbReference type="NCBIfam" id="TIGR00871">
    <property type="entry name" value="zwf"/>
    <property type="match status" value="1"/>
</dbReference>
<dbReference type="Pfam" id="PF02781">
    <property type="entry name" value="G6PD_C"/>
    <property type="match status" value="1"/>
</dbReference>
<evidence type="ECO:0000313" key="11">
    <source>
        <dbReference type="Proteomes" id="UP000237846"/>
    </source>
</evidence>
<dbReference type="InterPro" id="IPR022674">
    <property type="entry name" value="G6P_DH_NAD-bd"/>
</dbReference>
<name>A0A2T0Q7N6_9ACTN</name>
<evidence type="ECO:0000256" key="7">
    <source>
        <dbReference type="SAM" id="MobiDB-lite"/>
    </source>
</evidence>
<comment type="pathway">
    <text evidence="1 6">Carbohydrate degradation; pentose phosphate pathway; D-ribulose 5-phosphate from D-glucose 6-phosphate (oxidative stage): step 1/3.</text>
</comment>
<dbReference type="InterPro" id="IPR001282">
    <property type="entry name" value="G6P_DH"/>
</dbReference>
<keyword evidence="5 6" id="KW-0119">Carbohydrate metabolism</keyword>
<evidence type="ECO:0000256" key="4">
    <source>
        <dbReference type="ARBA" id="ARBA00023002"/>
    </source>
</evidence>
<dbReference type="PRINTS" id="PR00079">
    <property type="entry name" value="G6PDHDRGNASE"/>
</dbReference>
<dbReference type="UniPathway" id="UPA00115">
    <property type="reaction ID" value="UER00408"/>
</dbReference>
<proteinExistence type="inferred from homology"/>
<feature type="binding site" evidence="6">
    <location>
        <position position="221"/>
    </location>
    <ligand>
        <name>substrate</name>
    </ligand>
</feature>
<dbReference type="NCBIfam" id="NF009492">
    <property type="entry name" value="PRK12853.1-3"/>
    <property type="match status" value="1"/>
</dbReference>
<comment type="catalytic activity">
    <reaction evidence="6">
        <text>D-glucose 6-phosphate + NADP(+) = 6-phospho-D-glucono-1,5-lactone + NADPH + H(+)</text>
        <dbReference type="Rhea" id="RHEA:15841"/>
        <dbReference type="ChEBI" id="CHEBI:15378"/>
        <dbReference type="ChEBI" id="CHEBI:57783"/>
        <dbReference type="ChEBI" id="CHEBI:57955"/>
        <dbReference type="ChEBI" id="CHEBI:58349"/>
        <dbReference type="ChEBI" id="CHEBI:61548"/>
        <dbReference type="EC" id="1.1.1.49"/>
    </reaction>
</comment>
<evidence type="ECO:0000259" key="8">
    <source>
        <dbReference type="Pfam" id="PF00479"/>
    </source>
</evidence>
<feature type="binding site" evidence="6">
    <location>
        <position position="164"/>
    </location>
    <ligand>
        <name>substrate</name>
    </ligand>
</feature>
<dbReference type="PANTHER" id="PTHR23429">
    <property type="entry name" value="GLUCOSE-6-PHOSPHATE 1-DEHYDROGENASE G6PD"/>
    <property type="match status" value="1"/>
</dbReference>
<dbReference type="InterPro" id="IPR036291">
    <property type="entry name" value="NAD(P)-bd_dom_sf"/>
</dbReference>
<dbReference type="Pfam" id="PF00479">
    <property type="entry name" value="G6PD_N"/>
    <property type="match status" value="1"/>
</dbReference>
<reference evidence="10 11" key="1">
    <citation type="submission" date="2018-03" db="EMBL/GenBank/DDBJ databases">
        <title>Genomic Encyclopedia of Archaeal and Bacterial Type Strains, Phase II (KMG-II): from individual species to whole genera.</title>
        <authorList>
            <person name="Goeker M."/>
        </authorList>
    </citation>
    <scope>NUCLEOTIDE SEQUENCE [LARGE SCALE GENOMIC DNA]</scope>
    <source>
        <strain evidence="10 11">DSM 45601</strain>
    </source>
</reference>
<evidence type="ECO:0000313" key="10">
    <source>
        <dbReference type="EMBL" id="PRX99826.1"/>
    </source>
</evidence>
<dbReference type="InterPro" id="IPR022675">
    <property type="entry name" value="G6P_DH_C"/>
</dbReference>
<evidence type="ECO:0000256" key="1">
    <source>
        <dbReference type="ARBA" id="ARBA00004937"/>
    </source>
</evidence>
<evidence type="ECO:0000256" key="5">
    <source>
        <dbReference type="ARBA" id="ARBA00023277"/>
    </source>
</evidence>
<evidence type="ECO:0000256" key="2">
    <source>
        <dbReference type="ARBA" id="ARBA00022526"/>
    </source>
</evidence>
<dbReference type="GO" id="GO:0005829">
    <property type="term" value="C:cytosol"/>
    <property type="evidence" value="ECO:0007669"/>
    <property type="project" value="TreeGrafter"/>
</dbReference>
<dbReference type="HAMAP" id="MF_00966">
    <property type="entry name" value="G6PD"/>
    <property type="match status" value="1"/>
</dbReference>
<gene>
    <name evidence="6" type="primary">zwf</name>
    <name evidence="10" type="ORF">CLV72_103433</name>
</gene>
<evidence type="ECO:0000259" key="9">
    <source>
        <dbReference type="Pfam" id="PF02781"/>
    </source>
</evidence>
<dbReference type="Proteomes" id="UP000237846">
    <property type="component" value="Unassembled WGS sequence"/>
</dbReference>
<keyword evidence="3 6" id="KW-0521">NADP</keyword>
<feature type="binding site" evidence="6">
    <location>
        <position position="42"/>
    </location>
    <ligand>
        <name>NADP(+)</name>
        <dbReference type="ChEBI" id="CHEBI:58349"/>
    </ligand>
</feature>
<feature type="region of interest" description="Disordered" evidence="7">
    <location>
        <begin position="276"/>
        <end position="297"/>
    </location>
</feature>
<dbReference type="Gene3D" id="3.30.360.10">
    <property type="entry name" value="Dihydrodipicolinate Reductase, domain 2"/>
    <property type="match status" value="1"/>
</dbReference>
<feature type="binding site" evidence="6">
    <location>
        <position position="202"/>
    </location>
    <ligand>
        <name>substrate</name>
    </ligand>
</feature>
<feature type="binding site" evidence="6">
    <location>
        <position position="134"/>
    </location>
    <ligand>
        <name>NADP(+)</name>
        <dbReference type="ChEBI" id="CHEBI:58349"/>
    </ligand>
</feature>
<organism evidence="10 11">
    <name type="scientific">Allonocardiopsis opalescens</name>
    <dbReference type="NCBI Taxonomy" id="1144618"/>
    <lineage>
        <taxon>Bacteria</taxon>
        <taxon>Bacillati</taxon>
        <taxon>Actinomycetota</taxon>
        <taxon>Actinomycetes</taxon>
        <taxon>Streptosporangiales</taxon>
        <taxon>Allonocardiopsis</taxon>
    </lineage>
</organism>
<feature type="active site" description="Proton acceptor" evidence="6">
    <location>
        <position position="226"/>
    </location>
</feature>
<comment type="function">
    <text evidence="6">Catalyzes the oxidation of glucose 6-phosphate to 6-phosphogluconolactone.</text>
</comment>
<comment type="similarity">
    <text evidence="6">Belongs to the glucose-6-phosphate dehydrogenase family.</text>
</comment>
<feature type="domain" description="Glucose-6-phosphate dehydrogenase NAD-binding" evidence="8">
    <location>
        <begin position="5"/>
        <end position="173"/>
    </location>
</feature>
<keyword evidence="2 6" id="KW-0313">Glucose metabolism</keyword>
<feature type="binding site" evidence="6">
    <location>
        <position position="168"/>
    </location>
    <ligand>
        <name>substrate</name>
    </ligand>
</feature>
<dbReference type="PIRSF" id="PIRSF000110">
    <property type="entry name" value="G6PD"/>
    <property type="match status" value="1"/>
</dbReference>
<evidence type="ECO:0000256" key="3">
    <source>
        <dbReference type="ARBA" id="ARBA00022857"/>
    </source>
</evidence>
<comment type="caution">
    <text evidence="10">The sequence shown here is derived from an EMBL/GenBank/DDBJ whole genome shotgun (WGS) entry which is preliminary data.</text>
</comment>
<dbReference type="OrthoDB" id="9802739at2"/>
<dbReference type="GO" id="GO:0004345">
    <property type="term" value="F:glucose-6-phosphate dehydrogenase activity"/>
    <property type="evidence" value="ECO:0007669"/>
    <property type="project" value="UniProtKB-UniRule"/>
</dbReference>
<feature type="binding site" evidence="6">
    <location>
        <position position="326"/>
    </location>
    <ligand>
        <name>substrate</name>
    </ligand>
</feature>
<keyword evidence="4 6" id="KW-0560">Oxidoreductase</keyword>
<dbReference type="SUPFAM" id="SSF51735">
    <property type="entry name" value="NAD(P)-binding Rossmann-fold domains"/>
    <property type="match status" value="1"/>
</dbReference>